<dbReference type="InterPro" id="IPR019557">
    <property type="entry name" value="AminoTfrase-like_pln_mobile"/>
</dbReference>
<dbReference type="Pfam" id="PF10536">
    <property type="entry name" value="PMD"/>
    <property type="match status" value="1"/>
</dbReference>
<name>A0AAV2CFQ8_9ROSI</name>
<evidence type="ECO:0000313" key="2">
    <source>
        <dbReference type="EMBL" id="CAL1354698.1"/>
    </source>
</evidence>
<dbReference type="InterPro" id="IPR044824">
    <property type="entry name" value="MAIN-like"/>
</dbReference>
<dbReference type="AlphaFoldDB" id="A0AAV2CFQ8"/>
<dbReference type="Proteomes" id="UP001497516">
    <property type="component" value="Chromosome 1"/>
</dbReference>
<keyword evidence="3" id="KW-1185">Reference proteome</keyword>
<dbReference type="EMBL" id="OZ034813">
    <property type="protein sequence ID" value="CAL1354698.1"/>
    <property type="molecule type" value="Genomic_DNA"/>
</dbReference>
<proteinExistence type="predicted"/>
<protein>
    <recommendedName>
        <fullName evidence="1">Aminotransferase-like plant mobile domain-containing protein</fullName>
    </recommendedName>
</protein>
<evidence type="ECO:0000313" key="3">
    <source>
        <dbReference type="Proteomes" id="UP001497516"/>
    </source>
</evidence>
<gene>
    <name evidence="2" type="ORF">LTRI10_LOCUS2495</name>
</gene>
<sequence>MLRHFMRLDIDNDLLTAMAERWRPEVHTFHFPEGEMAITHRDVALLTGLPVTGEAIIDNSSKPEGDWGLLILEHLGFNMPTTTPVQGVGHPPLNKGQVSILWLVEHIQQEVNLGPDTPEDQVERYARVYLIGLVGGFLFPDKSNRWIQGMWLSLLLGDWDEIGGKSWGSAVLVGIYRELCTCSRLGAKQARGAMFILQLWAWEHLPMLAPRDPREFWGPDEELRFLANPPYGVKYFFLIRWIGANTNDHQPEHSLLFYRAGFDKPWWNQVTWDPYPPQVVEIHRLRHPQDVETWLCKVPLICWHMVEWHLPDRALRQYRMEQPIPASPPQGFKELHAIVLRHKSKNWIRKHEFYINIWENRTTWAV</sequence>
<feature type="domain" description="Aminotransferase-like plant mobile" evidence="1">
    <location>
        <begin position="7"/>
        <end position="362"/>
    </location>
</feature>
<organism evidence="2 3">
    <name type="scientific">Linum trigynum</name>
    <dbReference type="NCBI Taxonomy" id="586398"/>
    <lineage>
        <taxon>Eukaryota</taxon>
        <taxon>Viridiplantae</taxon>
        <taxon>Streptophyta</taxon>
        <taxon>Embryophyta</taxon>
        <taxon>Tracheophyta</taxon>
        <taxon>Spermatophyta</taxon>
        <taxon>Magnoliopsida</taxon>
        <taxon>eudicotyledons</taxon>
        <taxon>Gunneridae</taxon>
        <taxon>Pentapetalae</taxon>
        <taxon>rosids</taxon>
        <taxon>fabids</taxon>
        <taxon>Malpighiales</taxon>
        <taxon>Linaceae</taxon>
        <taxon>Linum</taxon>
    </lineage>
</organism>
<reference evidence="2 3" key="1">
    <citation type="submission" date="2024-04" db="EMBL/GenBank/DDBJ databases">
        <authorList>
            <person name="Fracassetti M."/>
        </authorList>
    </citation>
    <scope>NUCLEOTIDE SEQUENCE [LARGE SCALE GENOMIC DNA]</scope>
</reference>
<dbReference type="PANTHER" id="PTHR46033">
    <property type="entry name" value="PROTEIN MAIN-LIKE 2"/>
    <property type="match status" value="1"/>
</dbReference>
<dbReference type="GO" id="GO:0010073">
    <property type="term" value="P:meristem maintenance"/>
    <property type="evidence" value="ECO:0007669"/>
    <property type="project" value="InterPro"/>
</dbReference>
<evidence type="ECO:0000259" key="1">
    <source>
        <dbReference type="Pfam" id="PF10536"/>
    </source>
</evidence>
<dbReference type="PANTHER" id="PTHR46033:SF8">
    <property type="entry name" value="PROTEIN MAINTENANCE OF MERISTEMS-LIKE"/>
    <property type="match status" value="1"/>
</dbReference>
<accession>A0AAV2CFQ8</accession>